<feature type="chain" id="PRO_5019869297" description="Secreted protein" evidence="1">
    <location>
        <begin position="21"/>
        <end position="168"/>
    </location>
</feature>
<reference evidence="2 3" key="1">
    <citation type="submission" date="2018-10" db="EMBL/GenBank/DDBJ databases">
        <title>Genomic Encyclopedia of Archaeal and Bacterial Type Strains, Phase II (KMG-II): from individual species to whole genera.</title>
        <authorList>
            <person name="Goeker M."/>
        </authorList>
    </citation>
    <scope>NUCLEOTIDE SEQUENCE [LARGE SCALE GENOMIC DNA]</scope>
    <source>
        <strain evidence="2 3">DSM 29466</strain>
    </source>
</reference>
<dbReference type="EMBL" id="RCCE01000004">
    <property type="protein sequence ID" value="RLJ41828.1"/>
    <property type="molecule type" value="Genomic_DNA"/>
</dbReference>
<keyword evidence="3" id="KW-1185">Reference proteome</keyword>
<proteinExistence type="predicted"/>
<protein>
    <recommendedName>
        <fullName evidence="4">Secreted protein</fullName>
    </recommendedName>
</protein>
<dbReference type="Proteomes" id="UP000269157">
    <property type="component" value="Unassembled WGS sequence"/>
</dbReference>
<keyword evidence="1" id="KW-0732">Signal</keyword>
<organism evidence="2 3">
    <name type="scientific">Litoreibacter meonggei</name>
    <dbReference type="NCBI Taxonomy" id="1049199"/>
    <lineage>
        <taxon>Bacteria</taxon>
        <taxon>Pseudomonadati</taxon>
        <taxon>Pseudomonadota</taxon>
        <taxon>Alphaproteobacteria</taxon>
        <taxon>Rhodobacterales</taxon>
        <taxon>Roseobacteraceae</taxon>
        <taxon>Litoreibacter</taxon>
    </lineage>
</organism>
<evidence type="ECO:0000313" key="2">
    <source>
        <dbReference type="EMBL" id="RLJ41828.1"/>
    </source>
</evidence>
<comment type="caution">
    <text evidence="2">The sequence shown here is derived from an EMBL/GenBank/DDBJ whole genome shotgun (WGS) entry which is preliminary data.</text>
</comment>
<name>A0A497VMC2_9RHOB</name>
<evidence type="ECO:0000313" key="3">
    <source>
        <dbReference type="Proteomes" id="UP000269157"/>
    </source>
</evidence>
<accession>A0A497VMC2</accession>
<evidence type="ECO:0008006" key="4">
    <source>
        <dbReference type="Google" id="ProtNLM"/>
    </source>
</evidence>
<evidence type="ECO:0000256" key="1">
    <source>
        <dbReference type="SAM" id="SignalP"/>
    </source>
</evidence>
<sequence length="168" mass="17820">MFRAFSLLFLLGSLASAVSAQDDGVLSTIGMCRIDGVSGGNISVASTVSTCWGSPESQAYDRAQNRSHELASEQCPSLDAANAASRCADVGKDFVASNVPSVQVTREDGIDRAERGAEVVTRIDNTGRCTISRQRGATENSTSGSCWPFGPRPRARVTVRSYCGYVCQ</sequence>
<gene>
    <name evidence="2" type="ORF">BCF46_2798</name>
</gene>
<feature type="signal peptide" evidence="1">
    <location>
        <begin position="1"/>
        <end position="20"/>
    </location>
</feature>
<dbReference type="AlphaFoldDB" id="A0A497VMC2"/>